<dbReference type="PANTHER" id="PTHR34216:SF3">
    <property type="entry name" value="POLY-BETA-1,6-N-ACETYL-D-GLUCOSAMINE N-DEACETYLASE"/>
    <property type="match status" value="1"/>
</dbReference>
<evidence type="ECO:0000256" key="3">
    <source>
        <dbReference type="SAM" id="SignalP"/>
    </source>
</evidence>
<keyword evidence="6" id="KW-0326">Glycosidase</keyword>
<dbReference type="GO" id="GO:0045493">
    <property type="term" value="P:xylan catabolic process"/>
    <property type="evidence" value="ECO:0007669"/>
    <property type="project" value="UniProtKB-KW"/>
</dbReference>
<evidence type="ECO:0000313" key="5">
    <source>
        <dbReference type="EMBL" id="AVK98255.1"/>
    </source>
</evidence>
<evidence type="ECO:0000313" key="7">
    <source>
        <dbReference type="Proteomes" id="UP000238825"/>
    </source>
</evidence>
<dbReference type="Proteomes" id="UP000238825">
    <property type="component" value="Chromosome"/>
</dbReference>
<dbReference type="RefSeq" id="WP_024362279.1">
    <property type="nucleotide sequence ID" value="NZ_BJNS01000008.1"/>
</dbReference>
<organism evidence="5 7">
    <name type="scientific">Lysinibacillus sphaericus</name>
    <name type="common">Bacillus sphaericus</name>
    <dbReference type="NCBI Taxonomy" id="1421"/>
    <lineage>
        <taxon>Bacteria</taxon>
        <taxon>Bacillati</taxon>
        <taxon>Bacillota</taxon>
        <taxon>Bacilli</taxon>
        <taxon>Bacillales</taxon>
        <taxon>Bacillaceae</taxon>
        <taxon>Lysinibacillus</taxon>
    </lineage>
</organism>
<dbReference type="CDD" id="cd10969">
    <property type="entry name" value="CE4_Ecf1_like_5s"/>
    <property type="match status" value="1"/>
</dbReference>
<sequence>MKYIRKIIIFFVVLVCFFIATSDEAFAAKATKFYESSNAKGVTVINYHSFGDYKEIANINITEKLFREQLKMLKDNGYTTITEDQLIAYLQGHGRIPEKSVFLTIDDGYESVYKIAYPILKEMGMQATLFVIANDVEVGFRKNVPMANWQQIKEMSDSGIIHIGNHTYDLHWRGKNDTAKHEAMILNQKKNGEPLTNDERRRYIQEDVTKAHQLIEKYTGKAPKSFAYPYGVYDRIAEQAVKEAGYTIDYSTQGGYNLFGQGTVHIKRIDSSNRVSANELKKILQKYLSQAEQQYYHRDIQVEAKVAANKVMLKAWLKSDMNKGKLHAKEARFELYKMVNGERQLQRNFGSYRVAASTNARAMSTEENITNYEAGGYSVKTILIKQDGSKEVFWINFNK</sequence>
<keyword evidence="2 3" id="KW-0732">Signal</keyword>
<dbReference type="PANTHER" id="PTHR34216">
    <property type="match status" value="1"/>
</dbReference>
<accession>A0A2S0K4F3</accession>
<evidence type="ECO:0000313" key="6">
    <source>
        <dbReference type="EMBL" id="SUV15788.1"/>
    </source>
</evidence>
<feature type="domain" description="NodB homology" evidence="4">
    <location>
        <begin position="99"/>
        <end position="355"/>
    </location>
</feature>
<evidence type="ECO:0000256" key="2">
    <source>
        <dbReference type="ARBA" id="ARBA00022729"/>
    </source>
</evidence>
<dbReference type="Proteomes" id="UP000255295">
    <property type="component" value="Unassembled WGS sequence"/>
</dbReference>
<name>A0A2S0K4F3_LYSSH</name>
<dbReference type="Pfam" id="PF01522">
    <property type="entry name" value="Polysacc_deac_1"/>
    <property type="match status" value="1"/>
</dbReference>
<dbReference type="Gene3D" id="3.20.20.370">
    <property type="entry name" value="Glycoside hydrolase/deacetylase"/>
    <property type="match status" value="1"/>
</dbReference>
<dbReference type="SUPFAM" id="SSF88713">
    <property type="entry name" value="Glycoside hydrolase/deacetylase"/>
    <property type="match status" value="1"/>
</dbReference>
<dbReference type="GO" id="GO:0005576">
    <property type="term" value="C:extracellular region"/>
    <property type="evidence" value="ECO:0007669"/>
    <property type="project" value="UniProtKB-SubCell"/>
</dbReference>
<dbReference type="InterPro" id="IPR051398">
    <property type="entry name" value="Polysacch_Deacetylase"/>
</dbReference>
<dbReference type="GO" id="GO:0016798">
    <property type="term" value="F:hydrolase activity, acting on glycosyl bonds"/>
    <property type="evidence" value="ECO:0007669"/>
    <property type="project" value="UniProtKB-KW"/>
</dbReference>
<dbReference type="GO" id="GO:0016810">
    <property type="term" value="F:hydrolase activity, acting on carbon-nitrogen (but not peptide) bonds"/>
    <property type="evidence" value="ECO:0007669"/>
    <property type="project" value="InterPro"/>
</dbReference>
<dbReference type="GeneID" id="48278315"/>
<comment type="subcellular location">
    <subcellularLocation>
        <location evidence="1">Secreted</location>
    </subcellularLocation>
</comment>
<dbReference type="EMBL" id="UFSZ01000001">
    <property type="protein sequence ID" value="SUV15788.1"/>
    <property type="molecule type" value="Genomic_DNA"/>
</dbReference>
<evidence type="ECO:0000259" key="4">
    <source>
        <dbReference type="PROSITE" id="PS51677"/>
    </source>
</evidence>
<keyword evidence="6" id="KW-0624">Polysaccharide degradation</keyword>
<reference evidence="6 8" key="2">
    <citation type="submission" date="2018-06" db="EMBL/GenBank/DDBJ databases">
        <authorList>
            <consortium name="Pathogen Informatics"/>
            <person name="Doyle S."/>
        </authorList>
    </citation>
    <scope>NUCLEOTIDE SEQUENCE [LARGE SCALE GENOMIC DNA]</scope>
    <source>
        <strain evidence="6 8">NCTC10338</strain>
    </source>
</reference>
<dbReference type="EMBL" id="CP019980">
    <property type="protein sequence ID" value="AVK98255.1"/>
    <property type="molecule type" value="Genomic_DNA"/>
</dbReference>
<keyword evidence="6" id="KW-0858">Xylan degradation</keyword>
<protein>
    <submittedName>
        <fullName evidence="6">Xylanase/chitin deacetylase</fullName>
        <ecNumber evidence="6">3.5.1.-</ecNumber>
    </submittedName>
</protein>
<keyword evidence="6" id="KW-0378">Hydrolase</keyword>
<gene>
    <name evidence="6" type="primary">pgaB_1</name>
    <name evidence="5" type="ORF">LS41612_19080</name>
    <name evidence="6" type="ORF">NCTC10338_00859</name>
</gene>
<evidence type="ECO:0000256" key="1">
    <source>
        <dbReference type="ARBA" id="ARBA00004613"/>
    </source>
</evidence>
<proteinExistence type="predicted"/>
<dbReference type="AlphaFoldDB" id="A0A2S0K4F3"/>
<evidence type="ECO:0000313" key="8">
    <source>
        <dbReference type="Proteomes" id="UP000255295"/>
    </source>
</evidence>
<dbReference type="InterPro" id="IPR002509">
    <property type="entry name" value="NODB_dom"/>
</dbReference>
<dbReference type="EC" id="3.5.1.-" evidence="6"/>
<feature type="signal peptide" evidence="3">
    <location>
        <begin position="1"/>
        <end position="27"/>
    </location>
</feature>
<reference evidence="5 7" key="1">
    <citation type="submission" date="2017-03" db="EMBL/GenBank/DDBJ databases">
        <title>The whole genome sequencing and assembly of Lysinibacillus sphaericus DSM 28T strain.</title>
        <authorList>
            <person name="Lee Y.-J."/>
            <person name="Yi H."/>
            <person name="Bahn Y.-S."/>
            <person name="Kim J.F."/>
            <person name="Lee D.-W."/>
        </authorList>
    </citation>
    <scope>NUCLEOTIDE SEQUENCE [LARGE SCALE GENOMIC DNA]</scope>
    <source>
        <strain evidence="5 7">DSM 28</strain>
    </source>
</reference>
<keyword evidence="6" id="KW-0119">Carbohydrate metabolism</keyword>
<dbReference type="PROSITE" id="PS51677">
    <property type="entry name" value="NODB"/>
    <property type="match status" value="1"/>
</dbReference>
<feature type="chain" id="PRO_5030054992" evidence="3">
    <location>
        <begin position="28"/>
        <end position="399"/>
    </location>
</feature>
<dbReference type="InterPro" id="IPR011330">
    <property type="entry name" value="Glyco_hydro/deAcase_b/a-brl"/>
</dbReference>